<dbReference type="EMBL" id="CP147246">
    <property type="protein sequence ID" value="WYJ95168.1"/>
    <property type="molecule type" value="Genomic_DNA"/>
</dbReference>
<keyword evidence="3" id="KW-1185">Reference proteome</keyword>
<evidence type="ECO:0000313" key="2">
    <source>
        <dbReference type="EMBL" id="WYJ95168.1"/>
    </source>
</evidence>
<dbReference type="Proteomes" id="UP000196151">
    <property type="component" value="Chromosome"/>
</dbReference>
<dbReference type="InterPro" id="IPR032080">
    <property type="entry name" value="DUF4809"/>
</dbReference>
<sequence>MKCATISKTVDLLDGGCNVCGIIENENYTLVLDEQAVPLDELTVNELVTAIVLKEGFKRSYETDVIDDFTLYKKEAQIIRMKEEFDHLTYSNGTEQIETNDYIINKNSLIERVNVILSTIFGLEKINFTL</sequence>
<dbReference type="OrthoDB" id="2199695at2"/>
<dbReference type="AlphaFoldDB" id="A0A200JCN5"/>
<protein>
    <recommendedName>
        <fullName evidence="4">DUF4809 domain-containing protein</fullName>
    </recommendedName>
</protein>
<gene>
    <name evidence="1" type="ORF">A5889_000106</name>
    <name evidence="2" type="ORF">A5889_002716</name>
</gene>
<evidence type="ECO:0000313" key="1">
    <source>
        <dbReference type="EMBL" id="OUZ34631.1"/>
    </source>
</evidence>
<reference evidence="2" key="3">
    <citation type="submission" date="2024-03" db="EMBL/GenBank/DDBJ databases">
        <title>The Genome Sequence of Enterococcus sp. DIV0238c.</title>
        <authorList>
            <consortium name="The Broad Institute Genomics Platform"/>
            <consortium name="The Broad Institute Microbial Omics Core"/>
            <consortium name="The Broad Institute Genomic Center for Infectious Diseases"/>
            <person name="Earl A."/>
            <person name="Manson A."/>
            <person name="Gilmore M."/>
            <person name="Schwartman J."/>
            <person name="Shea T."/>
            <person name="Abouelleil A."/>
            <person name="Cao P."/>
            <person name="Chapman S."/>
            <person name="Cusick C."/>
            <person name="Young S."/>
            <person name="Neafsey D."/>
            <person name="Nusbaum C."/>
            <person name="Birren B."/>
        </authorList>
    </citation>
    <scope>NUCLEOTIDE SEQUENCE</scope>
    <source>
        <strain evidence="2">9D6_DIV0238</strain>
    </source>
</reference>
<dbReference type="RefSeq" id="WP_087639339.1">
    <property type="nucleotide sequence ID" value="NZ_CP147246.1"/>
</dbReference>
<proteinExistence type="predicted"/>
<reference evidence="1" key="1">
    <citation type="submission" date="2017-05" db="EMBL/GenBank/DDBJ databases">
        <title>The Genome Sequence of Enterococcus sp. 9D6_DIV0238.</title>
        <authorList>
            <consortium name="The Broad Institute Genomics Platform"/>
            <consortium name="The Broad Institute Genomic Center for Infectious Diseases"/>
            <person name="Earl A."/>
            <person name="Manson A."/>
            <person name="Schwartman J."/>
            <person name="Gilmore M."/>
            <person name="Abouelleil A."/>
            <person name="Cao P."/>
            <person name="Chapman S."/>
            <person name="Cusick C."/>
            <person name="Shea T."/>
            <person name="Young S."/>
            <person name="Neafsey D."/>
            <person name="Nusbaum C."/>
            <person name="Birren B."/>
        </authorList>
    </citation>
    <scope>NUCLEOTIDE SEQUENCE [LARGE SCALE GENOMIC DNA]</scope>
    <source>
        <strain evidence="1">9D6_DIV0238</strain>
    </source>
</reference>
<dbReference type="Pfam" id="PF16067">
    <property type="entry name" value="DUF4809"/>
    <property type="match status" value="1"/>
</dbReference>
<name>A0A200JCN5_9ENTE</name>
<evidence type="ECO:0000313" key="3">
    <source>
        <dbReference type="Proteomes" id="UP000196151"/>
    </source>
</evidence>
<reference evidence="2" key="2">
    <citation type="submission" date="2017-05" db="EMBL/GenBank/DDBJ databases">
        <authorList>
            <consortium name="The Broad Institute Genomics Platform"/>
            <consortium name="The Broad Institute Genomic Center for Infectious Diseases"/>
            <person name="Earl A."/>
            <person name="Manson A."/>
            <person name="Schwartman J."/>
            <person name="Gilmore M."/>
            <person name="Abouelleil A."/>
            <person name="Cao P."/>
            <person name="Chapman S."/>
            <person name="Cusick C."/>
            <person name="Shea T."/>
            <person name="Young S."/>
            <person name="Neafsey D."/>
            <person name="Nusbaum C."/>
            <person name="Birren B."/>
        </authorList>
    </citation>
    <scope>NUCLEOTIDE SEQUENCE</scope>
    <source>
        <strain evidence="2">9D6_DIV0238</strain>
    </source>
</reference>
<organism evidence="1">
    <name type="scientific">Candidatus Enterococcus dunnyi</name>
    <dbReference type="NCBI Taxonomy" id="1834192"/>
    <lineage>
        <taxon>Bacteria</taxon>
        <taxon>Bacillati</taxon>
        <taxon>Bacillota</taxon>
        <taxon>Bacilli</taxon>
        <taxon>Lactobacillales</taxon>
        <taxon>Enterococcaceae</taxon>
        <taxon>Enterococcus</taxon>
    </lineage>
</organism>
<accession>A0A200JCN5</accession>
<dbReference type="EMBL" id="NIBQ01000001">
    <property type="protein sequence ID" value="OUZ34631.1"/>
    <property type="molecule type" value="Genomic_DNA"/>
</dbReference>
<evidence type="ECO:0008006" key="4">
    <source>
        <dbReference type="Google" id="ProtNLM"/>
    </source>
</evidence>